<dbReference type="SUPFAM" id="SSF56784">
    <property type="entry name" value="HAD-like"/>
    <property type="match status" value="1"/>
</dbReference>
<dbReference type="InterPro" id="IPR006439">
    <property type="entry name" value="HAD-SF_hydro_IA"/>
</dbReference>
<reference evidence="3" key="1">
    <citation type="journal article" date="2019" name="Int. J. Syst. Evol. Microbiol.">
        <title>The Global Catalogue of Microorganisms (GCM) 10K type strain sequencing project: providing services to taxonomists for standard genome sequencing and annotation.</title>
        <authorList>
            <consortium name="The Broad Institute Genomics Platform"/>
            <consortium name="The Broad Institute Genome Sequencing Center for Infectious Disease"/>
            <person name="Wu L."/>
            <person name="Ma J."/>
        </authorList>
    </citation>
    <scope>NUCLEOTIDE SEQUENCE [LARGE SCALE GENOMIC DNA]</scope>
    <source>
        <strain evidence="3">TBRC 5832</strain>
    </source>
</reference>
<keyword evidence="3" id="KW-1185">Reference proteome</keyword>
<dbReference type="EC" id="3.1.3.-" evidence="2"/>
<dbReference type="Pfam" id="PF00702">
    <property type="entry name" value="Hydrolase"/>
    <property type="match status" value="1"/>
</dbReference>
<keyword evidence="1 2" id="KW-0378">Hydrolase</keyword>
<dbReference type="PANTHER" id="PTHR43316">
    <property type="entry name" value="HYDROLASE, HALOACID DELAHOGENASE-RELATED"/>
    <property type="match status" value="1"/>
</dbReference>
<comment type="caution">
    <text evidence="2">The sequence shown here is derived from an EMBL/GenBank/DDBJ whole genome shotgun (WGS) entry which is preliminary data.</text>
</comment>
<accession>A0ABV8ITB3</accession>
<dbReference type="GO" id="GO:0016787">
    <property type="term" value="F:hydrolase activity"/>
    <property type="evidence" value="ECO:0007669"/>
    <property type="project" value="UniProtKB-KW"/>
</dbReference>
<dbReference type="SFLD" id="SFLDG01129">
    <property type="entry name" value="C1.5:_HAD__Beta-PGM__Phosphata"/>
    <property type="match status" value="1"/>
</dbReference>
<dbReference type="Proteomes" id="UP001595867">
    <property type="component" value="Unassembled WGS sequence"/>
</dbReference>
<name>A0ABV8ITB3_9ACTN</name>
<dbReference type="InterPro" id="IPR023214">
    <property type="entry name" value="HAD_sf"/>
</dbReference>
<dbReference type="PANTHER" id="PTHR43316:SF3">
    <property type="entry name" value="HALOACID DEHALOGENASE, TYPE II (AFU_ORTHOLOGUE AFUA_2G07750)-RELATED"/>
    <property type="match status" value="1"/>
</dbReference>
<sequence>MRAIIFDFFGTLTDPSAELLRKGAFQATADALGVDRDRFWTAMTTSFPERIVGAYGSTRDTLRTIARQCGTDPGDERLDRAVAVHHAGAEKVRTPRNGALAVLDHLRTHNYRLGLISDCSSELCEAWSGTAYAPRIDAPVFSWREGHRKPDPRLYATAAARLGVTPGECWFVGDGGSREHDGALRVGMRPVLVTNAAYPGVGGLRTDPDTYLPDHRIDEIDDLIRLLGSSHDNG</sequence>
<dbReference type="PRINTS" id="PR00413">
    <property type="entry name" value="HADHALOGNASE"/>
</dbReference>
<evidence type="ECO:0000313" key="3">
    <source>
        <dbReference type="Proteomes" id="UP001595867"/>
    </source>
</evidence>
<dbReference type="InterPro" id="IPR036412">
    <property type="entry name" value="HAD-like_sf"/>
</dbReference>
<dbReference type="InterPro" id="IPR051540">
    <property type="entry name" value="S-2-haloacid_dehalogenase"/>
</dbReference>
<evidence type="ECO:0000313" key="2">
    <source>
        <dbReference type="EMBL" id="MFC4067442.1"/>
    </source>
</evidence>
<evidence type="ECO:0000256" key="1">
    <source>
        <dbReference type="ARBA" id="ARBA00022801"/>
    </source>
</evidence>
<organism evidence="2 3">
    <name type="scientific">Actinoplanes subglobosus</name>
    <dbReference type="NCBI Taxonomy" id="1547892"/>
    <lineage>
        <taxon>Bacteria</taxon>
        <taxon>Bacillati</taxon>
        <taxon>Actinomycetota</taxon>
        <taxon>Actinomycetes</taxon>
        <taxon>Micromonosporales</taxon>
        <taxon>Micromonosporaceae</taxon>
        <taxon>Actinoplanes</taxon>
    </lineage>
</organism>
<dbReference type="Gene3D" id="3.40.50.1000">
    <property type="entry name" value="HAD superfamily/HAD-like"/>
    <property type="match status" value="1"/>
</dbReference>
<gene>
    <name evidence="2" type="ORF">ACFO0C_21115</name>
</gene>
<protein>
    <submittedName>
        <fullName evidence="2">HAD family hydrolase</fullName>
        <ecNumber evidence="2">3.1.3.-</ecNumber>
    </submittedName>
</protein>
<dbReference type="RefSeq" id="WP_378068351.1">
    <property type="nucleotide sequence ID" value="NZ_JBHSBL010000017.1"/>
</dbReference>
<dbReference type="EMBL" id="JBHSBL010000017">
    <property type="protein sequence ID" value="MFC4067442.1"/>
    <property type="molecule type" value="Genomic_DNA"/>
</dbReference>
<proteinExistence type="predicted"/>
<dbReference type="SFLD" id="SFLDS00003">
    <property type="entry name" value="Haloacid_Dehalogenase"/>
    <property type="match status" value="1"/>
</dbReference>